<dbReference type="PROSITE" id="PS50157">
    <property type="entry name" value="ZINC_FINGER_C2H2_2"/>
    <property type="match status" value="1"/>
</dbReference>
<sequence>MIRTCETCKYTTKVKSSYDNHLKSKRHQTNLINKPKYECFICNNIFITQSGLYKHKRLCIAKKQTSDAEKIKEISEFREKIREEVSEELREKIKEEVSEEIRKEVREELRNEIITELNVNNMNITNNNNTTNNNHIHIYLNTHCNDAPNILDAIKKLEFTENDFREITNRSIPLNLAMYNLFEQKLTELPMEQRSLHCVPSALFVRDENQWKEENPTEVKHQIEDVESFDDDTDMEDVPVEMRPGIKKMIMTKTTELFGDKVYDSCEHIFTDKKKLDSVLTGTRIGSNCTNRAFLVENTTKSNKLLITPSTST</sequence>
<dbReference type="AlphaFoldDB" id="A0A6C0IAW8"/>
<reference evidence="2" key="1">
    <citation type="journal article" date="2020" name="Nature">
        <title>Giant virus diversity and host interactions through global metagenomics.</title>
        <authorList>
            <person name="Schulz F."/>
            <person name="Roux S."/>
            <person name="Paez-Espino D."/>
            <person name="Jungbluth S."/>
            <person name="Walsh D.A."/>
            <person name="Denef V.J."/>
            <person name="McMahon K.D."/>
            <person name="Konstantinidis K.T."/>
            <person name="Eloe-Fadrosh E.A."/>
            <person name="Kyrpides N.C."/>
            <person name="Woyke T."/>
        </authorList>
    </citation>
    <scope>NUCLEOTIDE SEQUENCE</scope>
    <source>
        <strain evidence="2">GVMAG-M-3300023184-68</strain>
    </source>
</reference>
<evidence type="ECO:0000259" key="1">
    <source>
        <dbReference type="PROSITE" id="PS50157"/>
    </source>
</evidence>
<dbReference type="InterPro" id="IPR013087">
    <property type="entry name" value="Znf_C2H2_type"/>
</dbReference>
<protein>
    <recommendedName>
        <fullName evidence="1">C2H2-type domain-containing protein</fullName>
    </recommendedName>
</protein>
<dbReference type="Gene3D" id="3.30.160.60">
    <property type="entry name" value="Classic Zinc Finger"/>
    <property type="match status" value="1"/>
</dbReference>
<accession>A0A6C0IAW8</accession>
<name>A0A6C0IAW8_9ZZZZ</name>
<evidence type="ECO:0000313" key="2">
    <source>
        <dbReference type="EMBL" id="QHT90178.1"/>
    </source>
</evidence>
<dbReference type="EMBL" id="MN740153">
    <property type="protein sequence ID" value="QHT90178.1"/>
    <property type="molecule type" value="Genomic_DNA"/>
</dbReference>
<organism evidence="2">
    <name type="scientific">viral metagenome</name>
    <dbReference type="NCBI Taxonomy" id="1070528"/>
    <lineage>
        <taxon>unclassified sequences</taxon>
        <taxon>metagenomes</taxon>
        <taxon>organismal metagenomes</taxon>
    </lineage>
</organism>
<proteinExistence type="predicted"/>
<feature type="domain" description="C2H2-type" evidence="1">
    <location>
        <begin position="37"/>
        <end position="64"/>
    </location>
</feature>